<evidence type="ECO:0000313" key="2">
    <source>
        <dbReference type="Proteomes" id="UP000805614"/>
    </source>
</evidence>
<sequence>MRGDVLMAETIAHVASDKEYSICARSWFEAVLTGGLSELHEELRQEPRLNKPQDDESPWGDSCTLWGAMSVHQKPTSGGRLSLYSIGAWEKFLKGLSRGPHYAKLEMSPLDVNGKPESKIARISVERLRDDPEWVHFSAIANQSFLNWQESPKRQNDWASLVQGQAEVQRSSFGNVTNDDIGNQTALEAILPHSVWDTILNSRQELRGYSWVTICAAEIAERLGGVDVLRRTGAFYEVTKLSYGGLFLRATPALNEYDDVAVRKVFEALAPVLLSGRTERIRGYEHLKLVYNVDAADYR</sequence>
<organism evidence="1 2">
    <name type="scientific">Actinomadura alba</name>
    <dbReference type="NCBI Taxonomy" id="406431"/>
    <lineage>
        <taxon>Bacteria</taxon>
        <taxon>Bacillati</taxon>
        <taxon>Actinomycetota</taxon>
        <taxon>Actinomycetes</taxon>
        <taxon>Streptosporangiales</taxon>
        <taxon>Thermomonosporaceae</taxon>
        <taxon>Actinomadura</taxon>
    </lineage>
</organism>
<dbReference type="RefSeq" id="WP_187244588.1">
    <property type="nucleotide sequence ID" value="NZ_BAAAOK010000004.1"/>
</dbReference>
<keyword evidence="2" id="KW-1185">Reference proteome</keyword>
<accession>A0ABR7LSZ7</accession>
<comment type="caution">
    <text evidence="1">The sequence shown here is derived from an EMBL/GenBank/DDBJ whole genome shotgun (WGS) entry which is preliminary data.</text>
</comment>
<name>A0ABR7LSZ7_9ACTN</name>
<gene>
    <name evidence="1" type="ORF">HKK74_19130</name>
</gene>
<dbReference type="EMBL" id="JABVEC010000013">
    <property type="protein sequence ID" value="MBC6467590.1"/>
    <property type="molecule type" value="Genomic_DNA"/>
</dbReference>
<reference evidence="1 2" key="1">
    <citation type="submission" date="2020-06" db="EMBL/GenBank/DDBJ databases">
        <title>Actinomadura xiongansis sp. nov., isolated from soil of Baiyangdian.</title>
        <authorList>
            <person name="Zhang X."/>
        </authorList>
    </citation>
    <scope>NUCLEOTIDE SEQUENCE [LARGE SCALE GENOMIC DNA]</scope>
    <source>
        <strain evidence="1 2">HBUM206468</strain>
    </source>
</reference>
<evidence type="ECO:0000313" key="1">
    <source>
        <dbReference type="EMBL" id="MBC6467590.1"/>
    </source>
</evidence>
<proteinExistence type="predicted"/>
<dbReference type="Proteomes" id="UP000805614">
    <property type="component" value="Unassembled WGS sequence"/>
</dbReference>
<protein>
    <submittedName>
        <fullName evidence="1">Uncharacterized protein</fullName>
    </submittedName>
</protein>